<dbReference type="Gene3D" id="3.40.50.1820">
    <property type="entry name" value="alpha/beta hydrolase"/>
    <property type="match status" value="1"/>
</dbReference>
<reference evidence="2" key="1">
    <citation type="submission" date="2016-10" db="EMBL/GenBank/DDBJ databases">
        <authorList>
            <person name="Varghese N."/>
            <person name="Submissions S."/>
        </authorList>
    </citation>
    <scope>NUCLEOTIDE SEQUENCE [LARGE SCALE GENOMIC DNA]</scope>
    <source>
        <strain evidence="2">CGMCC 1.9108</strain>
    </source>
</reference>
<evidence type="ECO:0000313" key="2">
    <source>
        <dbReference type="Proteomes" id="UP000199628"/>
    </source>
</evidence>
<dbReference type="STRING" id="639004.SAMN04488239_10949"/>
<dbReference type="PANTHER" id="PTHR36513:SF1">
    <property type="entry name" value="TRANSMEMBRANE PROTEIN"/>
    <property type="match status" value="1"/>
</dbReference>
<protein>
    <submittedName>
        <fullName evidence="1">Esterase/lipase superfamily enzyme</fullName>
    </submittedName>
</protein>
<organism evidence="1 2">
    <name type="scientific">Ruegeria marina</name>
    <dbReference type="NCBI Taxonomy" id="639004"/>
    <lineage>
        <taxon>Bacteria</taxon>
        <taxon>Pseudomonadati</taxon>
        <taxon>Pseudomonadota</taxon>
        <taxon>Alphaproteobacteria</taxon>
        <taxon>Rhodobacterales</taxon>
        <taxon>Roseobacteraceae</taxon>
        <taxon>Ruegeria</taxon>
    </lineage>
</organism>
<accession>A0A1G6WDC5</accession>
<dbReference type="SUPFAM" id="SSF53474">
    <property type="entry name" value="alpha/beta-Hydrolases"/>
    <property type="match status" value="1"/>
</dbReference>
<proteinExistence type="predicted"/>
<sequence length="378" mass="41352">MAGVLPGRGFDTRLRIVIFACVALLAGCTDRSFTPVTPEALEIGSPATVFAATTREQEQDGSFGPERTERLSLLELTVSIPPDRRPGRLDFGYGQANPEKQFILAGQKVFNRPDAFTARLREELARQPQGNRELTLFIHGFNSTQTETAYRAAQLAHDIEMPGVLMIYSWPSKGHALGYAYDGDSVVFARDGLENVLLRLGASGIDRLTVVAHSMGSFLLMETLRQIDLQQPGWTSRNLDGVVLISPDLDLDIFRSQVTRLKEVPQPFIVMASEKDNVLNLSRRLRGLQSSERLGQISSAALIADLPVTVIDTSRFSDEAESAHFVAATSPTLLAMIADARNMTNLFEAGGLPLERAFPGIVSYSREYLGIDLAGGAR</sequence>
<name>A0A1G6WDC5_9RHOB</name>
<evidence type="ECO:0000313" key="1">
    <source>
        <dbReference type="EMBL" id="SDD63930.1"/>
    </source>
</evidence>
<keyword evidence="2" id="KW-1185">Reference proteome</keyword>
<gene>
    <name evidence="1" type="ORF">SAMN04488239_10949</name>
</gene>
<dbReference type="AlphaFoldDB" id="A0A1G6WDC5"/>
<dbReference type="PANTHER" id="PTHR36513">
    <property type="entry name" value="ABC TRANSMEMBRANE TYPE-1 DOMAIN-CONTAINING PROTEIN"/>
    <property type="match status" value="1"/>
</dbReference>
<dbReference type="InterPro" id="IPR029058">
    <property type="entry name" value="AB_hydrolase_fold"/>
</dbReference>
<dbReference type="Proteomes" id="UP000199628">
    <property type="component" value="Unassembled WGS sequence"/>
</dbReference>
<dbReference type="Pfam" id="PF05990">
    <property type="entry name" value="DUF900"/>
    <property type="match status" value="1"/>
</dbReference>
<dbReference type="InterPro" id="IPR010297">
    <property type="entry name" value="DUF900_hydrolase"/>
</dbReference>
<dbReference type="EMBL" id="FMZV01000009">
    <property type="protein sequence ID" value="SDD63930.1"/>
    <property type="molecule type" value="Genomic_DNA"/>
</dbReference>